<evidence type="ECO:0000313" key="2">
    <source>
        <dbReference type="EMBL" id="JAG92037.1"/>
    </source>
</evidence>
<protein>
    <submittedName>
        <fullName evidence="2">Putative secreted protein</fullName>
    </submittedName>
</protein>
<evidence type="ECO:0000256" key="1">
    <source>
        <dbReference type="SAM" id="SignalP"/>
    </source>
</evidence>
<keyword evidence="1" id="KW-0732">Signal</keyword>
<dbReference type="Gene3D" id="2.10.25.10">
    <property type="entry name" value="Laminin"/>
    <property type="match status" value="1"/>
</dbReference>
<name>A0A0C9SDH7_AMBAM</name>
<reference evidence="2" key="1">
    <citation type="journal article" date="2015" name="PLoS ONE">
        <title>An Insight into the Sialome of the Lone Star Tick, Amblyomma americanum, with a Glimpse on Its Time Dependent Gene Expression.</title>
        <authorList>
            <person name="Karim S."/>
            <person name="Ribeiro J.M."/>
        </authorList>
    </citation>
    <scope>NUCLEOTIDE SEQUENCE</scope>
    <source>
        <tissue evidence="2">Salivary gland</tissue>
    </source>
</reference>
<organism evidence="2">
    <name type="scientific">Amblyomma americanum</name>
    <name type="common">Lone star tick</name>
    <dbReference type="NCBI Taxonomy" id="6943"/>
    <lineage>
        <taxon>Eukaryota</taxon>
        <taxon>Metazoa</taxon>
        <taxon>Ecdysozoa</taxon>
        <taxon>Arthropoda</taxon>
        <taxon>Chelicerata</taxon>
        <taxon>Arachnida</taxon>
        <taxon>Acari</taxon>
        <taxon>Parasitiformes</taxon>
        <taxon>Ixodida</taxon>
        <taxon>Ixodoidea</taxon>
        <taxon>Ixodidae</taxon>
        <taxon>Amblyomminae</taxon>
        <taxon>Amblyomma</taxon>
    </lineage>
</organism>
<dbReference type="AlphaFoldDB" id="A0A0C9SDH7"/>
<accession>A0A0C9SDH7</accession>
<dbReference type="InterPro" id="IPR036084">
    <property type="entry name" value="Ser_inhib-like_sf"/>
</dbReference>
<dbReference type="SUPFAM" id="SSF57567">
    <property type="entry name" value="Serine protease inhibitors"/>
    <property type="match status" value="1"/>
</dbReference>
<dbReference type="EMBL" id="GBZX01000703">
    <property type="protein sequence ID" value="JAG92037.1"/>
    <property type="molecule type" value="mRNA"/>
</dbReference>
<feature type="signal peptide" evidence="1">
    <location>
        <begin position="1"/>
        <end position="25"/>
    </location>
</feature>
<sequence>MANLASQGLLALGIVLCALLLEVGAQQGNKAFGNEVLSNYWWPHGGGCPPNQTACVRRVCCERKCGRNGPKMICSSGKWNNGCICKPRFYRNQRNKCVEKNRCKRRPWNLDDYNYVIPKRRLGYAGF</sequence>
<feature type="chain" id="PRO_5002203417" evidence="1">
    <location>
        <begin position="26"/>
        <end position="127"/>
    </location>
</feature>
<proteinExistence type="evidence at transcript level"/>